<dbReference type="GO" id="GO:0015344">
    <property type="term" value="F:siderophore uptake transmembrane transporter activity"/>
    <property type="evidence" value="ECO:0007669"/>
    <property type="project" value="TreeGrafter"/>
</dbReference>
<dbReference type="InterPro" id="IPR012910">
    <property type="entry name" value="Plug_dom"/>
</dbReference>
<evidence type="ECO:0000256" key="14">
    <source>
        <dbReference type="PROSITE-ProRule" id="PRU01360"/>
    </source>
</evidence>
<dbReference type="InterPro" id="IPR036942">
    <property type="entry name" value="Beta-barrel_TonB_sf"/>
</dbReference>
<feature type="signal peptide" evidence="17">
    <location>
        <begin position="1"/>
        <end position="21"/>
    </location>
</feature>
<evidence type="ECO:0000259" key="19">
    <source>
        <dbReference type="Pfam" id="PF07715"/>
    </source>
</evidence>
<gene>
    <name evidence="20" type="ORF">CEX98_03955</name>
</gene>
<keyword evidence="6 14" id="KW-0812">Transmembrane</keyword>
<evidence type="ECO:0000256" key="11">
    <source>
        <dbReference type="ARBA" id="ARBA00023136"/>
    </source>
</evidence>
<dbReference type="InterPro" id="IPR010105">
    <property type="entry name" value="TonB_sidphr_rcpt"/>
</dbReference>
<evidence type="ECO:0000256" key="5">
    <source>
        <dbReference type="ARBA" id="ARBA00022496"/>
    </source>
</evidence>
<organism evidence="20 21">
    <name type="scientific">Pseudoalteromonas piscicida</name>
    <dbReference type="NCBI Taxonomy" id="43662"/>
    <lineage>
        <taxon>Bacteria</taxon>
        <taxon>Pseudomonadati</taxon>
        <taxon>Pseudomonadota</taxon>
        <taxon>Gammaproteobacteria</taxon>
        <taxon>Alteromonadales</taxon>
        <taxon>Pseudoalteromonadaceae</taxon>
        <taxon>Pseudoalteromonas</taxon>
    </lineage>
</organism>
<dbReference type="Gene3D" id="2.170.130.10">
    <property type="entry name" value="TonB-dependent receptor, plug domain"/>
    <property type="match status" value="1"/>
</dbReference>
<dbReference type="CDD" id="cd01347">
    <property type="entry name" value="ligand_gated_channel"/>
    <property type="match status" value="1"/>
</dbReference>
<evidence type="ECO:0000259" key="18">
    <source>
        <dbReference type="Pfam" id="PF00593"/>
    </source>
</evidence>
<evidence type="ECO:0000256" key="17">
    <source>
        <dbReference type="SAM" id="SignalP"/>
    </source>
</evidence>
<evidence type="ECO:0000313" key="21">
    <source>
        <dbReference type="Proteomes" id="UP000228621"/>
    </source>
</evidence>
<evidence type="ECO:0000256" key="16">
    <source>
        <dbReference type="RuleBase" id="RU003357"/>
    </source>
</evidence>
<evidence type="ECO:0000256" key="4">
    <source>
        <dbReference type="ARBA" id="ARBA00022452"/>
    </source>
</evidence>
<keyword evidence="21" id="KW-1185">Reference proteome</keyword>
<keyword evidence="12 20" id="KW-0675">Receptor</keyword>
<dbReference type="PROSITE" id="PS52016">
    <property type="entry name" value="TONB_DEPENDENT_REC_3"/>
    <property type="match status" value="1"/>
</dbReference>
<comment type="caution">
    <text evidence="20">The sequence shown here is derived from an EMBL/GenBank/DDBJ whole genome shotgun (WGS) entry which is preliminary data.</text>
</comment>
<evidence type="ECO:0000256" key="8">
    <source>
        <dbReference type="ARBA" id="ARBA00023004"/>
    </source>
</evidence>
<keyword evidence="5" id="KW-0410">Iron transport</keyword>
<keyword evidence="11 14" id="KW-0472">Membrane</keyword>
<comment type="similarity">
    <text evidence="2 14 16">Belongs to the TonB-dependent receptor family.</text>
</comment>
<evidence type="ECO:0000256" key="15">
    <source>
        <dbReference type="PROSITE-ProRule" id="PRU10144"/>
    </source>
</evidence>
<dbReference type="EMBL" id="NKHF01000018">
    <property type="protein sequence ID" value="PCK33065.1"/>
    <property type="molecule type" value="Genomic_DNA"/>
</dbReference>
<dbReference type="Gene3D" id="2.40.170.20">
    <property type="entry name" value="TonB-dependent receptor, beta-barrel domain"/>
    <property type="match status" value="1"/>
</dbReference>
<evidence type="ECO:0000256" key="12">
    <source>
        <dbReference type="ARBA" id="ARBA00023170"/>
    </source>
</evidence>
<evidence type="ECO:0000256" key="10">
    <source>
        <dbReference type="ARBA" id="ARBA00023077"/>
    </source>
</evidence>
<evidence type="ECO:0000256" key="1">
    <source>
        <dbReference type="ARBA" id="ARBA00004571"/>
    </source>
</evidence>
<dbReference type="InterPro" id="IPR010917">
    <property type="entry name" value="TonB_rcpt_CS"/>
</dbReference>
<evidence type="ECO:0000256" key="7">
    <source>
        <dbReference type="ARBA" id="ARBA00022729"/>
    </source>
</evidence>
<dbReference type="Proteomes" id="UP000228621">
    <property type="component" value="Unassembled WGS sequence"/>
</dbReference>
<evidence type="ECO:0000256" key="2">
    <source>
        <dbReference type="ARBA" id="ARBA00009810"/>
    </source>
</evidence>
<dbReference type="NCBIfam" id="TIGR01783">
    <property type="entry name" value="TonB-siderophor"/>
    <property type="match status" value="1"/>
</dbReference>
<feature type="chain" id="PRO_5012811312" evidence="17">
    <location>
        <begin position="22"/>
        <end position="701"/>
    </location>
</feature>
<keyword evidence="10 16" id="KW-0798">TonB box</keyword>
<evidence type="ECO:0000256" key="13">
    <source>
        <dbReference type="ARBA" id="ARBA00023237"/>
    </source>
</evidence>
<proteinExistence type="inferred from homology"/>
<dbReference type="RefSeq" id="WP_099640824.1">
    <property type="nucleotide sequence ID" value="NZ_NKHF01000018.1"/>
</dbReference>
<keyword evidence="13 14" id="KW-0998">Cell outer membrane</keyword>
<dbReference type="InterPro" id="IPR000531">
    <property type="entry name" value="Beta-barrel_TonB"/>
</dbReference>
<sequence>MKINALYIAMSLALLSQTTNAKAEKSDELERIEIQGDQYKSTGTKSSLAPINAPFSISHIDQDTLQLRQADSVNAALRYVSGITPESRSTVTIFDQYTIRGFESYRNYYDGLELQSNNLWNLYPQVDAFATETVEVLKGPASVLYGSAPPGGMVNQIAKLANGSEHTQVRLRIGSNALRELGIDHAGVLNDQLSYRTIALSRKSDGQQQTTEEKRTVFAPSLRFQPSSNTVLTAHLYYQDDPKAIPSTPLHSVGTLTRASYGYVDTDAFAGDINWSNFNRTTTMAGLKIEHRLSSDWSLFTNWRYTDSEGIQHNTYNQNLVAGSDSVLARSAYKTDEAQHGYVLDNQVSTNFTFGHTSHHLLFGFEYKTLSSTVGYWDTLGTGTPTIDLAAPNYRVFDVNALPLNFYTEAHDIEQSNRAFYIQDEVKISALTLLAGLRYDSFSSNVIADKDYAGTQWQTHSNIDDSQLTGRIAALYQLESGWRPYISYSQSFEPVSGEDSVTQEAFDPTEAEQWEIGIKYHARDSQLTIAAFELSKQNEIINSQDFVTKTQAGEIKSKGIEIEATHTFNNQVDLLINATYLDQEVTKNKLDPDLIGKRLVWVADNTASVWLNYYPSLFSALKISTGIRYVGESYVGKYNTDTVPSYTLLDIALDYELNEHMRMTFSVSNLADKRYVGACYDQSNCWMGAERKIDLGFHTRF</sequence>
<name>A0A2A5JUG0_PSEO7</name>
<dbReference type="PROSITE" id="PS01156">
    <property type="entry name" value="TONB_DEPENDENT_REC_2"/>
    <property type="match status" value="1"/>
</dbReference>
<feature type="short sequence motif" description="TonB C-terminal box" evidence="15">
    <location>
        <begin position="684"/>
        <end position="701"/>
    </location>
</feature>
<keyword evidence="4 14" id="KW-1134">Transmembrane beta strand</keyword>
<dbReference type="PANTHER" id="PTHR32552">
    <property type="entry name" value="FERRICHROME IRON RECEPTOR-RELATED"/>
    <property type="match status" value="1"/>
</dbReference>
<keyword evidence="7 17" id="KW-0732">Signal</keyword>
<keyword evidence="8" id="KW-0408">Iron</keyword>
<dbReference type="AlphaFoldDB" id="A0A2A5JUG0"/>
<evidence type="ECO:0000256" key="6">
    <source>
        <dbReference type="ARBA" id="ARBA00022692"/>
    </source>
</evidence>
<keyword evidence="9" id="KW-0406">Ion transport</keyword>
<feature type="domain" description="TonB-dependent receptor plug" evidence="19">
    <location>
        <begin position="52"/>
        <end position="152"/>
    </location>
</feature>
<dbReference type="SUPFAM" id="SSF56935">
    <property type="entry name" value="Porins"/>
    <property type="match status" value="1"/>
</dbReference>
<evidence type="ECO:0000256" key="3">
    <source>
        <dbReference type="ARBA" id="ARBA00022448"/>
    </source>
</evidence>
<dbReference type="Pfam" id="PF07715">
    <property type="entry name" value="Plug"/>
    <property type="match status" value="1"/>
</dbReference>
<dbReference type="Pfam" id="PF00593">
    <property type="entry name" value="TonB_dep_Rec_b-barrel"/>
    <property type="match status" value="1"/>
</dbReference>
<protein>
    <submittedName>
        <fullName evidence="20">TonB-dependent siderophore receptor</fullName>
    </submittedName>
</protein>
<dbReference type="InterPro" id="IPR037066">
    <property type="entry name" value="Plug_dom_sf"/>
</dbReference>
<keyword evidence="3 14" id="KW-0813">Transport</keyword>
<dbReference type="InterPro" id="IPR039426">
    <property type="entry name" value="TonB-dep_rcpt-like"/>
</dbReference>
<comment type="subcellular location">
    <subcellularLocation>
        <location evidence="1 14">Cell outer membrane</location>
        <topology evidence="1 14">Multi-pass membrane protein</topology>
    </subcellularLocation>
</comment>
<dbReference type="GO" id="GO:0015891">
    <property type="term" value="P:siderophore transport"/>
    <property type="evidence" value="ECO:0007669"/>
    <property type="project" value="InterPro"/>
</dbReference>
<evidence type="ECO:0000313" key="20">
    <source>
        <dbReference type="EMBL" id="PCK33065.1"/>
    </source>
</evidence>
<dbReference type="GO" id="GO:0009279">
    <property type="term" value="C:cell outer membrane"/>
    <property type="evidence" value="ECO:0007669"/>
    <property type="project" value="UniProtKB-SubCell"/>
</dbReference>
<evidence type="ECO:0000256" key="9">
    <source>
        <dbReference type="ARBA" id="ARBA00023065"/>
    </source>
</evidence>
<accession>A0A2A5JUG0</accession>
<feature type="domain" description="TonB-dependent receptor-like beta-barrel" evidence="18">
    <location>
        <begin position="227"/>
        <end position="670"/>
    </location>
</feature>
<dbReference type="GO" id="GO:0038023">
    <property type="term" value="F:signaling receptor activity"/>
    <property type="evidence" value="ECO:0007669"/>
    <property type="project" value="InterPro"/>
</dbReference>
<dbReference type="OrthoDB" id="127311at2"/>
<reference evidence="21" key="1">
    <citation type="journal article" date="2019" name="Genome Announc.">
        <title>Draft Genome Sequence of Pseudoalteromonas piscicida Strain 36Y ROTHPW, an Hypersaline Seawater Isolate from the South Coast of Sonora, Mexico.</title>
        <authorList>
            <person name="Sanchez-Diaz R."/>
            <person name="Molina-Garza Z.J."/>
            <person name="Cruz-Suarez L.E."/>
            <person name="Selvin J."/>
            <person name="Kiran G.S."/>
            <person name="Ibarra-Gamez J.C."/>
            <person name="Gomez-Gil B."/>
            <person name="Galaviz-Silva L."/>
        </authorList>
    </citation>
    <scope>NUCLEOTIDE SEQUENCE [LARGE SCALE GENOMIC DNA]</scope>
    <source>
        <strain evidence="21">36Y_RITHPW</strain>
    </source>
</reference>
<dbReference type="PANTHER" id="PTHR32552:SF68">
    <property type="entry name" value="FERRICHROME OUTER MEMBRANE TRANSPORTER_PHAGE RECEPTOR"/>
    <property type="match status" value="1"/>
</dbReference>